<dbReference type="AlphaFoldDB" id="A0A1X9LYW6"/>
<keyword evidence="1" id="KW-0812">Transmembrane</keyword>
<accession>A0A1X9LYW6</accession>
<dbReference type="Proteomes" id="UP000192775">
    <property type="component" value="Chromosome"/>
</dbReference>
<dbReference type="Pfam" id="PF13803">
    <property type="entry name" value="DUF4184"/>
    <property type="match status" value="1"/>
</dbReference>
<organism evidence="2 3">
    <name type="scientific">Cnuibacter physcomitrellae</name>
    <dbReference type="NCBI Taxonomy" id="1619308"/>
    <lineage>
        <taxon>Bacteria</taxon>
        <taxon>Bacillati</taxon>
        <taxon>Actinomycetota</taxon>
        <taxon>Actinomycetes</taxon>
        <taxon>Micrococcales</taxon>
        <taxon>Microbacteriaceae</taxon>
        <taxon>Cnuibacter</taxon>
    </lineage>
</organism>
<evidence type="ECO:0000313" key="3">
    <source>
        <dbReference type="Proteomes" id="UP000192775"/>
    </source>
</evidence>
<dbReference type="KEGG" id="cphy:B5808_06470"/>
<feature type="transmembrane region" description="Helical" evidence="1">
    <location>
        <begin position="114"/>
        <end position="134"/>
    </location>
</feature>
<dbReference type="STRING" id="1619308.B5808_06470"/>
<feature type="transmembrane region" description="Helical" evidence="1">
    <location>
        <begin position="59"/>
        <end position="79"/>
    </location>
</feature>
<evidence type="ECO:0008006" key="4">
    <source>
        <dbReference type="Google" id="ProtNLM"/>
    </source>
</evidence>
<gene>
    <name evidence="2" type="ORF">B5808_06470</name>
</gene>
<feature type="transmembrane region" description="Helical" evidence="1">
    <location>
        <begin position="164"/>
        <end position="185"/>
    </location>
</feature>
<feature type="transmembrane region" description="Helical" evidence="1">
    <location>
        <begin position="233"/>
        <end position="261"/>
    </location>
</feature>
<name>A0A1X9LYW6_9MICO</name>
<dbReference type="EMBL" id="CP020715">
    <property type="protein sequence ID" value="ARJ07250.1"/>
    <property type="molecule type" value="Genomic_DNA"/>
</dbReference>
<feature type="transmembrane region" description="Helical" evidence="1">
    <location>
        <begin position="200"/>
        <end position="221"/>
    </location>
</feature>
<evidence type="ECO:0000313" key="2">
    <source>
        <dbReference type="EMBL" id="ARJ07250.1"/>
    </source>
</evidence>
<keyword evidence="3" id="KW-1185">Reference proteome</keyword>
<reference evidence="2 3" key="1">
    <citation type="submission" date="2017-04" db="EMBL/GenBank/DDBJ databases">
        <authorList>
            <person name="Afonso C.L."/>
            <person name="Miller P.J."/>
            <person name="Scott M.A."/>
            <person name="Spackman E."/>
            <person name="Goraichik I."/>
            <person name="Dimitrov K.M."/>
            <person name="Suarez D.L."/>
            <person name="Swayne D.E."/>
        </authorList>
    </citation>
    <scope>NUCLEOTIDE SEQUENCE [LARGE SCALE GENOMIC DNA]</scope>
    <source>
        <strain evidence="3">XA(T)</strain>
    </source>
</reference>
<proteinExistence type="predicted"/>
<dbReference type="InterPro" id="IPR025238">
    <property type="entry name" value="DUF4184"/>
</dbReference>
<keyword evidence="1" id="KW-0472">Membrane</keyword>
<protein>
    <recommendedName>
        <fullName evidence="4">Cell wall anchor protein</fullName>
    </recommendedName>
</protein>
<sequence length="273" mass="28322">MPVRYAPPVPFTPSHAVVAIPFARTPLPAVGVAAGAMAPDLPIFLPGGHGYSLTHQAPFFPLTGLALGLLLVLAWRVLLRPWARVLMPAAIAGRLPEDWSGTWRDGLDSLPRQASGAVLLLAAIEIGVVTHVVWDAFSHVGRLGARLLPVLDADGPLHVAWASWVQYASSVLGLLGIVIWATLWLRRRPARTVPLADPRLAAAVWGLVAAAAIVGAAVAAARAALGGEPWIDVVVAVLTGGIGAAVLALVLAAVLLSLLGVGARPSGTRRDPE</sequence>
<evidence type="ECO:0000256" key="1">
    <source>
        <dbReference type="SAM" id="Phobius"/>
    </source>
</evidence>
<keyword evidence="1" id="KW-1133">Transmembrane helix</keyword>